<dbReference type="Proteomes" id="UP001185015">
    <property type="component" value="Unassembled WGS sequence"/>
</dbReference>
<dbReference type="RefSeq" id="WP_270096785.1">
    <property type="nucleotide sequence ID" value="NZ_JAQFFK010000005.1"/>
</dbReference>
<gene>
    <name evidence="1" type="ORF">J2750_001331</name>
</gene>
<reference evidence="1 2" key="1">
    <citation type="submission" date="2023-07" db="EMBL/GenBank/DDBJ databases">
        <title>Genomic Encyclopedia of Type Strains, Phase IV (KMG-IV): sequencing the most valuable type-strain genomes for metagenomic binning, comparative biology and taxonomic classification.</title>
        <authorList>
            <person name="Goeker M."/>
        </authorList>
    </citation>
    <scope>NUCLEOTIDE SEQUENCE [LARGE SCALE GENOMIC DNA]</scope>
    <source>
        <strain evidence="1 2">DSM 17273</strain>
    </source>
</reference>
<dbReference type="EMBL" id="JAVDQI010000004">
    <property type="protein sequence ID" value="MDR6222871.1"/>
    <property type="molecule type" value="Genomic_DNA"/>
</dbReference>
<accession>A0AA90TZ85</accession>
<organism evidence="1 2">
    <name type="scientific">Methanococcoides alaskense</name>
    <dbReference type="NCBI Taxonomy" id="325778"/>
    <lineage>
        <taxon>Archaea</taxon>
        <taxon>Methanobacteriati</taxon>
        <taxon>Methanobacteriota</taxon>
        <taxon>Stenosarchaea group</taxon>
        <taxon>Methanomicrobia</taxon>
        <taxon>Methanosarcinales</taxon>
        <taxon>Methanosarcinaceae</taxon>
        <taxon>Methanococcoides</taxon>
    </lineage>
</organism>
<sequence length="129" mass="14465">MASMEGVQKDAAQLKIEELEAELGEEGMQEVDDYLTLQASLPDVVKSMPFSGLAFAATNTESQKIKMGYIDNFDVSEKEKDGYKTGLQDVWDRYPFNITKDDYPFMAELGPMIEAEAFSVYSPEELEAI</sequence>
<keyword evidence="2" id="KW-1185">Reference proteome</keyword>
<name>A0AA90TZ85_9EURY</name>
<dbReference type="AlphaFoldDB" id="A0AA90TZ85"/>
<evidence type="ECO:0000313" key="2">
    <source>
        <dbReference type="Proteomes" id="UP001185015"/>
    </source>
</evidence>
<comment type="caution">
    <text evidence="1">The sequence shown here is derived from an EMBL/GenBank/DDBJ whole genome shotgun (WGS) entry which is preliminary data.</text>
</comment>
<proteinExistence type="predicted"/>
<evidence type="ECO:0000313" key="1">
    <source>
        <dbReference type="EMBL" id="MDR6222871.1"/>
    </source>
</evidence>
<protein>
    <submittedName>
        <fullName evidence="1">Uncharacterized protein</fullName>
    </submittedName>
</protein>